<sequence>MNYEGNGLFEFLLNYFKLFSNTITETEIETTTTNLNSHEIIKSIEILKKYLNFIPFNITLEIINNISLENVNEFLKDFNFFSNLNSSINYYDQNYEIVIKSIFKFNESLLLLLGNDFKMFLSESYKRKFNLILKFEKKNFHSIIINNENIFSNIHLNPIKFNFFKSILNYLLNSLPIGIINKYLLPIFENECLNSKIYKIKLNNQLLINNSNNEKEINQLIKLLPK</sequence>
<dbReference type="EMBL" id="AAFI02000042">
    <property type="protein sequence ID" value="EAL66549.1"/>
    <property type="molecule type" value="Genomic_DNA"/>
</dbReference>
<comment type="caution">
    <text evidence="1">The sequence shown here is derived from an EMBL/GenBank/DDBJ whole genome shotgun (WGS) entry which is preliminary data.</text>
</comment>
<proteinExistence type="predicted"/>
<name>Q54TT1_DICDI</name>
<dbReference type="GeneID" id="8623119"/>
<protein>
    <submittedName>
        <fullName evidence="1">Uncharacterized protein</fullName>
    </submittedName>
</protein>
<dbReference type="RefSeq" id="XP_640510.1">
    <property type="nucleotide sequence ID" value="XM_635418.1"/>
</dbReference>
<evidence type="ECO:0000313" key="2">
    <source>
        <dbReference type="Proteomes" id="UP000002195"/>
    </source>
</evidence>
<keyword evidence="2" id="KW-1185">Reference proteome</keyword>
<accession>Q54TT1</accession>
<dbReference type="InParanoid" id="Q54TT1"/>
<dbReference type="dictyBase" id="DDB_G0281575"/>
<dbReference type="AlphaFoldDB" id="Q54TT1"/>
<organism evidence="1 2">
    <name type="scientific">Dictyostelium discoideum</name>
    <name type="common">Social amoeba</name>
    <dbReference type="NCBI Taxonomy" id="44689"/>
    <lineage>
        <taxon>Eukaryota</taxon>
        <taxon>Amoebozoa</taxon>
        <taxon>Evosea</taxon>
        <taxon>Eumycetozoa</taxon>
        <taxon>Dictyostelia</taxon>
        <taxon>Dictyosteliales</taxon>
        <taxon>Dictyosteliaceae</taxon>
        <taxon>Dictyostelium</taxon>
    </lineage>
</organism>
<dbReference type="VEuPathDB" id="AmoebaDB:DDB_G0281575"/>
<evidence type="ECO:0000313" key="1">
    <source>
        <dbReference type="EMBL" id="EAL66549.1"/>
    </source>
</evidence>
<dbReference type="PaxDb" id="44689-DDB0204536"/>
<dbReference type="KEGG" id="ddi:DDB_G0281575"/>
<dbReference type="HOGENOM" id="CLU_1226729_0_0_1"/>
<reference evidence="1 2" key="1">
    <citation type="journal article" date="2005" name="Nature">
        <title>The genome of the social amoeba Dictyostelium discoideum.</title>
        <authorList>
            <consortium name="The Dictyostelium discoideum Sequencing Consortium"/>
            <person name="Eichinger L."/>
            <person name="Pachebat J.A."/>
            <person name="Glockner G."/>
            <person name="Rajandream M.A."/>
            <person name="Sucgang R."/>
            <person name="Berriman M."/>
            <person name="Song J."/>
            <person name="Olsen R."/>
            <person name="Szafranski K."/>
            <person name="Xu Q."/>
            <person name="Tunggal B."/>
            <person name="Kummerfeld S."/>
            <person name="Madera M."/>
            <person name="Konfortov B.A."/>
            <person name="Rivero F."/>
            <person name="Bankier A.T."/>
            <person name="Lehmann R."/>
            <person name="Hamlin N."/>
            <person name="Davies R."/>
            <person name="Gaudet P."/>
            <person name="Fey P."/>
            <person name="Pilcher K."/>
            <person name="Chen G."/>
            <person name="Saunders D."/>
            <person name="Sodergren E."/>
            <person name="Davis P."/>
            <person name="Kerhornou A."/>
            <person name="Nie X."/>
            <person name="Hall N."/>
            <person name="Anjard C."/>
            <person name="Hemphill L."/>
            <person name="Bason N."/>
            <person name="Farbrother P."/>
            <person name="Desany B."/>
            <person name="Just E."/>
            <person name="Morio T."/>
            <person name="Rost R."/>
            <person name="Churcher C."/>
            <person name="Cooper J."/>
            <person name="Haydock S."/>
            <person name="van Driessche N."/>
            <person name="Cronin A."/>
            <person name="Goodhead I."/>
            <person name="Muzny D."/>
            <person name="Mourier T."/>
            <person name="Pain A."/>
            <person name="Lu M."/>
            <person name="Harper D."/>
            <person name="Lindsay R."/>
            <person name="Hauser H."/>
            <person name="James K."/>
            <person name="Quiles M."/>
            <person name="Madan Babu M."/>
            <person name="Saito T."/>
            <person name="Buchrieser C."/>
            <person name="Wardroper A."/>
            <person name="Felder M."/>
            <person name="Thangavelu M."/>
            <person name="Johnson D."/>
            <person name="Knights A."/>
            <person name="Loulseged H."/>
            <person name="Mungall K."/>
            <person name="Oliver K."/>
            <person name="Price C."/>
            <person name="Quail M.A."/>
            <person name="Urushihara H."/>
            <person name="Hernandez J."/>
            <person name="Rabbinowitsch E."/>
            <person name="Steffen D."/>
            <person name="Sanders M."/>
            <person name="Ma J."/>
            <person name="Kohara Y."/>
            <person name="Sharp S."/>
            <person name="Simmonds M."/>
            <person name="Spiegler S."/>
            <person name="Tivey A."/>
            <person name="Sugano S."/>
            <person name="White B."/>
            <person name="Walker D."/>
            <person name="Woodward J."/>
            <person name="Winckler T."/>
            <person name="Tanaka Y."/>
            <person name="Shaulsky G."/>
            <person name="Schleicher M."/>
            <person name="Weinstock G."/>
            <person name="Rosenthal A."/>
            <person name="Cox E.C."/>
            <person name="Chisholm R.L."/>
            <person name="Gibbs R."/>
            <person name="Loomis W.F."/>
            <person name="Platzer M."/>
            <person name="Kay R.R."/>
            <person name="Williams J."/>
            <person name="Dear P.H."/>
            <person name="Noegel A.A."/>
            <person name="Barrell B."/>
            <person name="Kuspa A."/>
        </authorList>
    </citation>
    <scope>NUCLEOTIDE SEQUENCE [LARGE SCALE GENOMIC DNA]</scope>
    <source>
        <strain evidence="1 2">AX4</strain>
    </source>
</reference>
<dbReference type="Proteomes" id="UP000002195">
    <property type="component" value="Unassembled WGS sequence"/>
</dbReference>
<dbReference type="SMR" id="Q54TT1"/>
<gene>
    <name evidence="1" type="ORF">DDB_G0281575</name>
</gene>